<feature type="compositionally biased region" description="Basic and acidic residues" evidence="1">
    <location>
        <begin position="59"/>
        <end position="69"/>
    </location>
</feature>
<dbReference type="AlphaFoldDB" id="A0A4Z2GA37"/>
<feature type="region of interest" description="Disordered" evidence="1">
    <location>
        <begin position="1"/>
        <end position="28"/>
    </location>
</feature>
<evidence type="ECO:0000256" key="1">
    <source>
        <dbReference type="SAM" id="MobiDB-lite"/>
    </source>
</evidence>
<feature type="region of interest" description="Disordered" evidence="1">
    <location>
        <begin position="51"/>
        <end position="77"/>
    </location>
</feature>
<sequence>MAPARGNMGRQGYRKETKGEAPQEGQGTLKLPQVYYVGLITGACRRFGWRASAPCGDPRCGRSSERRQSNGETDDAANMWRRRAALHAAVSSPSPAET</sequence>
<keyword evidence="3" id="KW-1185">Reference proteome</keyword>
<protein>
    <submittedName>
        <fullName evidence="2">Uncharacterized protein</fullName>
    </submittedName>
</protein>
<dbReference type="EMBL" id="SRLO01000617">
    <property type="protein sequence ID" value="TNN50446.1"/>
    <property type="molecule type" value="Genomic_DNA"/>
</dbReference>
<evidence type="ECO:0000313" key="3">
    <source>
        <dbReference type="Proteomes" id="UP000314294"/>
    </source>
</evidence>
<organism evidence="2 3">
    <name type="scientific">Liparis tanakae</name>
    <name type="common">Tanaka's snailfish</name>
    <dbReference type="NCBI Taxonomy" id="230148"/>
    <lineage>
        <taxon>Eukaryota</taxon>
        <taxon>Metazoa</taxon>
        <taxon>Chordata</taxon>
        <taxon>Craniata</taxon>
        <taxon>Vertebrata</taxon>
        <taxon>Euteleostomi</taxon>
        <taxon>Actinopterygii</taxon>
        <taxon>Neopterygii</taxon>
        <taxon>Teleostei</taxon>
        <taxon>Neoteleostei</taxon>
        <taxon>Acanthomorphata</taxon>
        <taxon>Eupercaria</taxon>
        <taxon>Perciformes</taxon>
        <taxon>Cottioidei</taxon>
        <taxon>Cottales</taxon>
        <taxon>Liparidae</taxon>
        <taxon>Liparis</taxon>
    </lineage>
</organism>
<accession>A0A4Z2GA37</accession>
<dbReference type="Proteomes" id="UP000314294">
    <property type="component" value="Unassembled WGS sequence"/>
</dbReference>
<evidence type="ECO:0000313" key="2">
    <source>
        <dbReference type="EMBL" id="TNN50446.1"/>
    </source>
</evidence>
<proteinExistence type="predicted"/>
<name>A0A4Z2GA37_9TELE</name>
<comment type="caution">
    <text evidence="2">The sequence shown here is derived from an EMBL/GenBank/DDBJ whole genome shotgun (WGS) entry which is preliminary data.</text>
</comment>
<reference evidence="2 3" key="1">
    <citation type="submission" date="2019-03" db="EMBL/GenBank/DDBJ databases">
        <title>First draft genome of Liparis tanakae, snailfish: a comprehensive survey of snailfish specific genes.</title>
        <authorList>
            <person name="Kim W."/>
            <person name="Song I."/>
            <person name="Jeong J.-H."/>
            <person name="Kim D."/>
            <person name="Kim S."/>
            <person name="Ryu S."/>
            <person name="Song J.Y."/>
            <person name="Lee S.K."/>
        </authorList>
    </citation>
    <scope>NUCLEOTIDE SEQUENCE [LARGE SCALE GENOMIC DNA]</scope>
    <source>
        <tissue evidence="2">Muscle</tissue>
    </source>
</reference>
<gene>
    <name evidence="2" type="ORF">EYF80_039372</name>
</gene>